<comment type="caution">
    <text evidence="6">The sequence shown here is derived from an EMBL/GenBank/DDBJ whole genome shotgun (WGS) entry which is preliminary data.</text>
</comment>
<accession>M5DZ19</accession>
<dbReference type="AlphaFoldDB" id="M5DZ19"/>
<dbReference type="SMART" id="SM01012">
    <property type="entry name" value="ANTAR"/>
    <property type="match status" value="1"/>
</dbReference>
<dbReference type="InterPro" id="IPR005561">
    <property type="entry name" value="ANTAR"/>
</dbReference>
<dbReference type="SUPFAM" id="SSF52172">
    <property type="entry name" value="CheY-like"/>
    <property type="match status" value="1"/>
</dbReference>
<evidence type="ECO:0000259" key="4">
    <source>
        <dbReference type="PROSITE" id="PS50110"/>
    </source>
</evidence>
<dbReference type="SMART" id="SM00448">
    <property type="entry name" value="REC"/>
    <property type="match status" value="1"/>
</dbReference>
<keyword evidence="7" id="KW-1185">Reference proteome</keyword>
<organism evidence="6 7">
    <name type="scientific">Halanaerobium saccharolyticum subsp. saccharolyticum DSM 6643</name>
    <dbReference type="NCBI Taxonomy" id="1293054"/>
    <lineage>
        <taxon>Bacteria</taxon>
        <taxon>Bacillati</taxon>
        <taxon>Bacillota</taxon>
        <taxon>Clostridia</taxon>
        <taxon>Halanaerobiales</taxon>
        <taxon>Halanaerobiaceae</taxon>
        <taxon>Halanaerobium</taxon>
    </lineage>
</organism>
<dbReference type="GO" id="GO:0000160">
    <property type="term" value="P:phosphorelay signal transduction system"/>
    <property type="evidence" value="ECO:0007669"/>
    <property type="project" value="InterPro"/>
</dbReference>
<evidence type="ECO:0000313" key="7">
    <source>
        <dbReference type="Proteomes" id="UP000012063"/>
    </source>
</evidence>
<sequence length="194" mass="21977">MQKSLKILLAEDESIILMGLKSNIEKLGHQVIGQAFDGVEAVKLALEKEPDLIIIDINMPKMDGIEAIKRINNEKFIPAIIVTGYNDEKLINRASKAGAFAYLIKPVDRNDIKPAINIASARFEEFKKLLSELDDSKKALEARKIIERAKGIVMDRKDIKEKEAMKFLQKKSNDQNKKMIIVAKEIIEADQKFK</sequence>
<dbReference type="RefSeq" id="WP_005487620.1">
    <property type="nucleotide sequence ID" value="NZ_CAUI01000005.1"/>
</dbReference>
<feature type="domain" description="ANTAR" evidence="5">
    <location>
        <begin position="126"/>
        <end position="187"/>
    </location>
</feature>
<dbReference type="PROSITE" id="PS50921">
    <property type="entry name" value="ANTAR"/>
    <property type="match status" value="1"/>
</dbReference>
<gene>
    <name evidence="6" type="ORF">HSACCH_00513</name>
</gene>
<dbReference type="Gene3D" id="1.10.10.10">
    <property type="entry name" value="Winged helix-like DNA-binding domain superfamily/Winged helix DNA-binding domain"/>
    <property type="match status" value="1"/>
</dbReference>
<reference evidence="7" key="1">
    <citation type="journal article" date="2013" name="Genome Announc.">
        <title>Genome Sequence of Halanaerobium saccharolyticum subsp. saccharolyticum Strain DSM 6643T, a Halophilic Hydrogen-Producing Bacterium.</title>
        <authorList>
            <person name="Kivisto A."/>
            <person name="Larjo A."/>
            <person name="Ciranna A."/>
            <person name="Santala V."/>
            <person name="Roos C."/>
            <person name="Karp M."/>
        </authorList>
    </citation>
    <scope>NUCLEOTIDE SEQUENCE [LARGE SCALE GENOMIC DNA]</scope>
    <source>
        <strain evidence="7">DSM 6643</strain>
    </source>
</reference>
<evidence type="ECO:0000313" key="6">
    <source>
        <dbReference type="EMBL" id="CCU78244.1"/>
    </source>
</evidence>
<dbReference type="Pfam" id="PF03861">
    <property type="entry name" value="ANTAR"/>
    <property type="match status" value="1"/>
</dbReference>
<dbReference type="eggNOG" id="COG3707">
    <property type="taxonomic scope" value="Bacteria"/>
</dbReference>
<dbReference type="PROSITE" id="PS50110">
    <property type="entry name" value="RESPONSE_REGULATORY"/>
    <property type="match status" value="1"/>
</dbReference>
<dbReference type="InterPro" id="IPR001789">
    <property type="entry name" value="Sig_transdc_resp-reg_receiver"/>
</dbReference>
<dbReference type="STRING" id="1293054.HSACCH_00513"/>
<evidence type="ECO:0000256" key="2">
    <source>
        <dbReference type="ARBA" id="ARBA00024867"/>
    </source>
</evidence>
<dbReference type="InterPro" id="IPR008327">
    <property type="entry name" value="Sig_transdc_resp-reg_antiterm"/>
</dbReference>
<dbReference type="EMBL" id="CAUI01000005">
    <property type="protein sequence ID" value="CCU78244.1"/>
    <property type="molecule type" value="Genomic_DNA"/>
</dbReference>
<proteinExistence type="predicted"/>
<dbReference type="PANTHER" id="PTHR43367:SF1">
    <property type="entry name" value="TWO-COMPONENT RESPONSE REGULATOR-LIKE APRR6-RELATED"/>
    <property type="match status" value="1"/>
</dbReference>
<dbReference type="Gene3D" id="3.40.50.2300">
    <property type="match status" value="1"/>
</dbReference>
<keyword evidence="3" id="KW-0597">Phosphoprotein</keyword>
<protein>
    <recommendedName>
        <fullName evidence="1">Stage 0 sporulation protein A homolog</fullName>
    </recommendedName>
</protein>
<evidence type="ECO:0000256" key="1">
    <source>
        <dbReference type="ARBA" id="ARBA00018672"/>
    </source>
</evidence>
<evidence type="ECO:0000259" key="5">
    <source>
        <dbReference type="PROSITE" id="PS50921"/>
    </source>
</evidence>
<dbReference type="Pfam" id="PF00072">
    <property type="entry name" value="Response_reg"/>
    <property type="match status" value="1"/>
</dbReference>
<evidence type="ECO:0000256" key="3">
    <source>
        <dbReference type="PROSITE-ProRule" id="PRU00169"/>
    </source>
</evidence>
<feature type="domain" description="Response regulatory" evidence="4">
    <location>
        <begin position="6"/>
        <end position="120"/>
    </location>
</feature>
<comment type="function">
    <text evidence="2">May play the central regulatory role in sporulation. It may be an element of the effector pathway responsible for the activation of sporulation genes in response to nutritional stress. Spo0A may act in concert with spo0H (a sigma factor) to control the expression of some genes that are critical to the sporulation process.</text>
</comment>
<dbReference type="OrthoDB" id="9790669at2"/>
<dbReference type="InterPro" id="IPR036388">
    <property type="entry name" value="WH-like_DNA-bd_sf"/>
</dbReference>
<dbReference type="PANTHER" id="PTHR43367">
    <property type="match status" value="1"/>
</dbReference>
<dbReference type="PIRSF" id="PIRSF036382">
    <property type="entry name" value="RR_antiterm"/>
    <property type="match status" value="1"/>
</dbReference>
<feature type="modified residue" description="4-aspartylphosphate" evidence="3">
    <location>
        <position position="56"/>
    </location>
</feature>
<dbReference type="InParanoid" id="M5DZ19"/>
<dbReference type="InterPro" id="IPR011006">
    <property type="entry name" value="CheY-like_superfamily"/>
</dbReference>
<dbReference type="GO" id="GO:0003723">
    <property type="term" value="F:RNA binding"/>
    <property type="evidence" value="ECO:0007669"/>
    <property type="project" value="InterPro"/>
</dbReference>
<name>M5DZ19_9FIRM</name>
<dbReference type="Proteomes" id="UP000012063">
    <property type="component" value="Unassembled WGS sequence"/>
</dbReference>